<dbReference type="GO" id="GO:0006269">
    <property type="term" value="P:DNA replication, synthesis of primer"/>
    <property type="evidence" value="ECO:0007669"/>
    <property type="project" value="UniProtKB-UniRule"/>
</dbReference>
<evidence type="ECO:0000256" key="15">
    <source>
        <dbReference type="SAM" id="MobiDB-lite"/>
    </source>
</evidence>
<dbReference type="PANTHER" id="PTHR30313">
    <property type="entry name" value="DNA PRIMASE"/>
    <property type="match status" value="1"/>
</dbReference>
<comment type="domain">
    <text evidence="12">Contains an N-terminal zinc-binding domain, a central core domain that contains the primase activity, and a C-terminal DnaB-binding domain.</text>
</comment>
<dbReference type="SMART" id="SM00766">
    <property type="entry name" value="DnaG_DnaB_bind"/>
    <property type="match status" value="1"/>
</dbReference>
<dbReference type="AlphaFoldDB" id="A0A081KG85"/>
<dbReference type="GO" id="GO:0005737">
    <property type="term" value="C:cytoplasm"/>
    <property type="evidence" value="ECO:0007669"/>
    <property type="project" value="TreeGrafter"/>
</dbReference>
<evidence type="ECO:0000256" key="3">
    <source>
        <dbReference type="ARBA" id="ARBA00022679"/>
    </source>
</evidence>
<keyword evidence="18" id="KW-1185">Reference proteome</keyword>
<dbReference type="InterPro" id="IPR050219">
    <property type="entry name" value="DnaG_primase"/>
</dbReference>
<dbReference type="Gene3D" id="1.10.860.10">
    <property type="entry name" value="DNAb Helicase, Chain A"/>
    <property type="match status" value="1"/>
</dbReference>
<keyword evidence="4 12" id="KW-0548">Nucleotidyltransferase</keyword>
<dbReference type="InterPro" id="IPR002694">
    <property type="entry name" value="Znf_CHC2"/>
</dbReference>
<feature type="zinc finger region" description="CHC2-type" evidence="12 14">
    <location>
        <begin position="40"/>
        <end position="64"/>
    </location>
</feature>
<dbReference type="eggNOG" id="COG0358">
    <property type="taxonomic scope" value="Bacteria"/>
</dbReference>
<evidence type="ECO:0000256" key="13">
    <source>
        <dbReference type="PIRNR" id="PIRNR002811"/>
    </source>
</evidence>
<name>A0A081KG85_9GAMM</name>
<evidence type="ECO:0000256" key="12">
    <source>
        <dbReference type="HAMAP-Rule" id="MF_00974"/>
    </source>
</evidence>
<comment type="cofactor">
    <cofactor evidence="12 13 14">
        <name>Zn(2+)</name>
        <dbReference type="ChEBI" id="CHEBI:29105"/>
    </cofactor>
    <text evidence="12 13 14">Binds 1 zinc ion per monomer.</text>
</comment>
<dbReference type="GO" id="GO:0003899">
    <property type="term" value="F:DNA-directed RNA polymerase activity"/>
    <property type="evidence" value="ECO:0007669"/>
    <property type="project" value="UniProtKB-UniRule"/>
</dbReference>
<dbReference type="FunFam" id="3.90.580.10:FF:000001">
    <property type="entry name" value="DNA primase"/>
    <property type="match status" value="1"/>
</dbReference>
<organism evidence="17 18">
    <name type="scientific">Endozoicomonas elysicola</name>
    <dbReference type="NCBI Taxonomy" id="305900"/>
    <lineage>
        <taxon>Bacteria</taxon>
        <taxon>Pseudomonadati</taxon>
        <taxon>Pseudomonadota</taxon>
        <taxon>Gammaproteobacteria</taxon>
        <taxon>Oceanospirillales</taxon>
        <taxon>Endozoicomonadaceae</taxon>
        <taxon>Endozoicomonas</taxon>
    </lineage>
</organism>
<evidence type="ECO:0000313" key="18">
    <source>
        <dbReference type="Proteomes" id="UP000027997"/>
    </source>
</evidence>
<evidence type="ECO:0000256" key="11">
    <source>
        <dbReference type="ARBA" id="ARBA00023163"/>
    </source>
</evidence>
<comment type="similarity">
    <text evidence="12 13">Belongs to the DnaG primase family.</text>
</comment>
<feature type="compositionally biased region" description="Polar residues" evidence="15">
    <location>
        <begin position="480"/>
        <end position="491"/>
    </location>
</feature>
<protein>
    <recommendedName>
        <fullName evidence="12 13">DNA primase</fullName>
        <ecNumber evidence="12">2.7.7.101</ecNumber>
    </recommendedName>
</protein>
<dbReference type="Pfam" id="PF08275">
    <property type="entry name" value="DNAG_N"/>
    <property type="match status" value="1"/>
</dbReference>
<sequence>MAGRIPQYFIDDLLTRIDIIDVIDHRVKLKKTGRNYSACCPFHKEKTPSFTVSPDKQFYYCFGCGASGNALGFVMDHDHLDFPEAIDTLAGQLGLEVPREENSQKQRGPDHSELYNLMDRSVDFYSRQLKQHEQSPRASLYLKNRGLDQQTCQHFAIGFAPPGWDNLKKELATSPEKEQQLITTGMLVKNEDRNTIYDRFRDRIIFPIRDSRGRYIAFGGRVLGDEKPKYLNSPESPIFHKGKELYGLFEARQANRKLSRILVVEGYMDVVALSQQGITNAVATLGTATTPDHMLRLFKVVPEVVFCFDGDDAGRRAAWRALESTLPNMQDGRQARFLFLPQGEDPDSMVRQEGAEHFIERIKNQAISLDNLLFRELEADLDLSTMDGRARLAKLAQPYIDKLPEGLFRQLLLKKLSDHTGLDTHYLEAHFQESIRTKEQPATTRPPEPEHYDSSNNYGEISHSGHYEPCPPHDAGYSEPQYTSGQQQRHSAPTIARNSARLATSGYAIRQLLCNPEFAQETLEPFDDLQLENDGDSQLLIDLLKILKKNPTLKTSTLIAQWYGTEKGERLQALAALDHGTTAHRDEFLETLTSIRKKAGLNLQQNQYKNLLQSLQNKKPGQLDEDLRRQFRELQEQLRRQKLGVNSDAQKK</sequence>
<dbReference type="NCBIfam" id="TIGR01391">
    <property type="entry name" value="dnaG"/>
    <property type="match status" value="1"/>
</dbReference>
<dbReference type="Pfam" id="PF10410">
    <property type="entry name" value="DnaB_bind"/>
    <property type="match status" value="1"/>
</dbReference>
<accession>A0A081KG85</accession>
<dbReference type="PANTHER" id="PTHR30313:SF2">
    <property type="entry name" value="DNA PRIMASE"/>
    <property type="match status" value="1"/>
</dbReference>
<dbReference type="FunFam" id="3.90.980.10:FF:000001">
    <property type="entry name" value="DNA primase"/>
    <property type="match status" value="1"/>
</dbReference>
<gene>
    <name evidence="12" type="primary">dnaG</name>
    <name evidence="17" type="ORF">GV64_22800</name>
</gene>
<evidence type="ECO:0000256" key="1">
    <source>
        <dbReference type="ARBA" id="ARBA00022478"/>
    </source>
</evidence>
<dbReference type="InterPro" id="IPR019475">
    <property type="entry name" value="DNA_primase_DnaB-bd"/>
</dbReference>
<evidence type="ECO:0000256" key="2">
    <source>
        <dbReference type="ARBA" id="ARBA00022515"/>
    </source>
</evidence>
<evidence type="ECO:0000256" key="6">
    <source>
        <dbReference type="ARBA" id="ARBA00022723"/>
    </source>
</evidence>
<dbReference type="GO" id="GO:0003677">
    <property type="term" value="F:DNA binding"/>
    <property type="evidence" value="ECO:0007669"/>
    <property type="project" value="UniProtKB-KW"/>
</dbReference>
<dbReference type="HAMAP" id="MF_00974">
    <property type="entry name" value="DNA_primase_DnaG"/>
    <property type="match status" value="1"/>
</dbReference>
<evidence type="ECO:0000256" key="4">
    <source>
        <dbReference type="ARBA" id="ARBA00022695"/>
    </source>
</evidence>
<evidence type="ECO:0000256" key="7">
    <source>
        <dbReference type="ARBA" id="ARBA00022771"/>
    </source>
</evidence>
<feature type="domain" description="Toprim" evidence="16">
    <location>
        <begin position="259"/>
        <end position="341"/>
    </location>
</feature>
<dbReference type="Gene3D" id="1.20.50.20">
    <property type="entry name" value="DnaG, RNA polymerase domain, helical bundle"/>
    <property type="match status" value="1"/>
</dbReference>
<dbReference type="SUPFAM" id="SSF57783">
    <property type="entry name" value="Zinc beta-ribbon"/>
    <property type="match status" value="1"/>
</dbReference>
<evidence type="ECO:0000256" key="14">
    <source>
        <dbReference type="PIRSR" id="PIRSR002811-1"/>
    </source>
</evidence>
<keyword evidence="5 12" id="KW-0235">DNA replication</keyword>
<dbReference type="Pfam" id="PF08278">
    <property type="entry name" value="DnaG_DnaB_bind"/>
    <property type="match status" value="1"/>
</dbReference>
<dbReference type="CDD" id="cd03364">
    <property type="entry name" value="TOPRIM_DnaG_primases"/>
    <property type="match status" value="1"/>
</dbReference>
<dbReference type="Gene3D" id="3.90.980.10">
    <property type="entry name" value="DNA primase, catalytic core, N-terminal domain"/>
    <property type="match status" value="1"/>
</dbReference>
<proteinExistence type="inferred from homology"/>
<keyword evidence="9" id="KW-0460">Magnesium</keyword>
<dbReference type="SMART" id="SM00493">
    <property type="entry name" value="TOPRIM"/>
    <property type="match status" value="1"/>
</dbReference>
<dbReference type="InterPro" id="IPR016136">
    <property type="entry name" value="DNA_helicase_N/primase_C"/>
</dbReference>
<keyword evidence="2 12" id="KW-0639">Primosome</keyword>
<keyword evidence="7 12" id="KW-0863">Zinc-finger</keyword>
<dbReference type="Pfam" id="PF13662">
    <property type="entry name" value="Toprim_4"/>
    <property type="match status" value="1"/>
</dbReference>
<reference evidence="17 18" key="1">
    <citation type="submission" date="2014-06" db="EMBL/GenBank/DDBJ databases">
        <title>Whole Genome Sequences of Three Symbiotic Endozoicomonas Bacteria.</title>
        <authorList>
            <person name="Neave M.J."/>
            <person name="Apprill A."/>
            <person name="Voolstra C.R."/>
        </authorList>
    </citation>
    <scope>NUCLEOTIDE SEQUENCE [LARGE SCALE GENOMIC DNA]</scope>
    <source>
        <strain evidence="17 18">DSM 22380</strain>
    </source>
</reference>
<dbReference type="InterPro" id="IPR036977">
    <property type="entry name" value="DNA_primase_Znf_CHC2"/>
</dbReference>
<dbReference type="RefSeq" id="WP_020582362.1">
    <property type="nucleotide sequence ID" value="NZ_JOJP01000001.1"/>
</dbReference>
<dbReference type="GO" id="GO:0008270">
    <property type="term" value="F:zinc ion binding"/>
    <property type="evidence" value="ECO:0007669"/>
    <property type="project" value="UniProtKB-UniRule"/>
</dbReference>
<dbReference type="STRING" id="305900.GV64_22800"/>
<dbReference type="InterPro" id="IPR006171">
    <property type="entry name" value="TOPRIM_dom"/>
</dbReference>
<dbReference type="Gene3D" id="3.40.1360.10">
    <property type="match status" value="1"/>
</dbReference>
<keyword evidence="3 12" id="KW-0808">Transferase</keyword>
<dbReference type="Proteomes" id="UP000027997">
    <property type="component" value="Unassembled WGS sequence"/>
</dbReference>
<keyword evidence="1 12" id="KW-0240">DNA-directed RNA polymerase</keyword>
<comment type="function">
    <text evidence="12 13">RNA polymerase that catalyzes the synthesis of short RNA molecules used as primers for DNA polymerase during DNA replication.</text>
</comment>
<dbReference type="FunFam" id="3.40.1360.10:FF:000002">
    <property type="entry name" value="DNA primase"/>
    <property type="match status" value="1"/>
</dbReference>
<feature type="region of interest" description="Disordered" evidence="15">
    <location>
        <begin position="433"/>
        <end position="493"/>
    </location>
</feature>
<dbReference type="InterPro" id="IPR030846">
    <property type="entry name" value="DnaG_bac"/>
</dbReference>
<dbReference type="InterPro" id="IPR037068">
    <property type="entry name" value="DNA_primase_core_N_sf"/>
</dbReference>
<dbReference type="GO" id="GO:1990077">
    <property type="term" value="C:primosome complex"/>
    <property type="evidence" value="ECO:0007669"/>
    <property type="project" value="UniProtKB-KW"/>
</dbReference>
<dbReference type="EMBL" id="JOJP01000001">
    <property type="protein sequence ID" value="KEI73161.1"/>
    <property type="molecule type" value="Genomic_DNA"/>
</dbReference>
<evidence type="ECO:0000256" key="9">
    <source>
        <dbReference type="ARBA" id="ARBA00022842"/>
    </source>
</evidence>
<dbReference type="SUPFAM" id="SSF56731">
    <property type="entry name" value="DNA primase core"/>
    <property type="match status" value="1"/>
</dbReference>
<dbReference type="Gene3D" id="3.90.580.10">
    <property type="entry name" value="Zinc finger, CHC2-type domain"/>
    <property type="match status" value="1"/>
</dbReference>
<evidence type="ECO:0000256" key="10">
    <source>
        <dbReference type="ARBA" id="ARBA00023125"/>
    </source>
</evidence>
<dbReference type="InterPro" id="IPR006295">
    <property type="entry name" value="DNA_primase_DnaG"/>
</dbReference>
<dbReference type="SMART" id="SM00400">
    <property type="entry name" value="ZnF_CHCC"/>
    <property type="match status" value="1"/>
</dbReference>
<keyword evidence="8 12" id="KW-0862">Zinc</keyword>
<dbReference type="InterPro" id="IPR013264">
    <property type="entry name" value="DNAG_N"/>
</dbReference>
<keyword evidence="6 12" id="KW-0479">Metal-binding</keyword>
<dbReference type="EC" id="2.7.7.101" evidence="12"/>
<evidence type="ECO:0000256" key="8">
    <source>
        <dbReference type="ARBA" id="ARBA00022833"/>
    </source>
</evidence>
<dbReference type="PROSITE" id="PS50880">
    <property type="entry name" value="TOPRIM"/>
    <property type="match status" value="1"/>
</dbReference>
<dbReference type="InterPro" id="IPR013173">
    <property type="entry name" value="DNA_primase_DnaG_DnaB-bd_dom"/>
</dbReference>
<dbReference type="SUPFAM" id="SSF117023">
    <property type="entry name" value="DNA primase DnaG, C-terminal domain"/>
    <property type="match status" value="1"/>
</dbReference>
<keyword evidence="11 12" id="KW-0804">Transcription</keyword>
<evidence type="ECO:0000313" key="17">
    <source>
        <dbReference type="EMBL" id="KEI73161.1"/>
    </source>
</evidence>
<dbReference type="InterPro" id="IPR034151">
    <property type="entry name" value="TOPRIM_DnaG_bac"/>
</dbReference>
<comment type="caution">
    <text evidence="17">The sequence shown here is derived from an EMBL/GenBank/DDBJ whole genome shotgun (WGS) entry which is preliminary data.</text>
</comment>
<evidence type="ECO:0000259" key="16">
    <source>
        <dbReference type="PROSITE" id="PS50880"/>
    </source>
</evidence>
<evidence type="ECO:0000256" key="5">
    <source>
        <dbReference type="ARBA" id="ARBA00022705"/>
    </source>
</evidence>
<keyword evidence="10 12" id="KW-0238">DNA-binding</keyword>
<comment type="subunit">
    <text evidence="12">Monomer. Interacts with DnaB.</text>
</comment>
<dbReference type="Pfam" id="PF01807">
    <property type="entry name" value="Zn_ribbon_DnaG"/>
    <property type="match status" value="1"/>
</dbReference>
<dbReference type="GO" id="GO:0000428">
    <property type="term" value="C:DNA-directed RNA polymerase complex"/>
    <property type="evidence" value="ECO:0007669"/>
    <property type="project" value="UniProtKB-KW"/>
</dbReference>
<dbReference type="PIRSF" id="PIRSF002811">
    <property type="entry name" value="DnaG"/>
    <property type="match status" value="1"/>
</dbReference>
<comment type="catalytic activity">
    <reaction evidence="12">
        <text>ssDNA + n NTP = ssDNA/pppN(pN)n-1 hybrid + (n-1) diphosphate.</text>
        <dbReference type="EC" id="2.7.7.101"/>
    </reaction>
</comment>